<dbReference type="EMBL" id="CAUOFW020003541">
    <property type="protein sequence ID" value="CAK9160565.1"/>
    <property type="molecule type" value="Genomic_DNA"/>
</dbReference>
<accession>A0ABC8SU41</accession>
<dbReference type="AlphaFoldDB" id="A0ABC8SU41"/>
<name>A0ABC8SU41_9AQUA</name>
<feature type="non-terminal residue" evidence="1">
    <location>
        <position position="1"/>
    </location>
</feature>
<protein>
    <submittedName>
        <fullName evidence="1">Uncharacterized protein</fullName>
    </submittedName>
</protein>
<organism evidence="1 2">
    <name type="scientific">Ilex paraguariensis</name>
    <name type="common">yerba mate</name>
    <dbReference type="NCBI Taxonomy" id="185542"/>
    <lineage>
        <taxon>Eukaryota</taxon>
        <taxon>Viridiplantae</taxon>
        <taxon>Streptophyta</taxon>
        <taxon>Embryophyta</taxon>
        <taxon>Tracheophyta</taxon>
        <taxon>Spermatophyta</taxon>
        <taxon>Magnoliopsida</taxon>
        <taxon>eudicotyledons</taxon>
        <taxon>Gunneridae</taxon>
        <taxon>Pentapetalae</taxon>
        <taxon>asterids</taxon>
        <taxon>campanulids</taxon>
        <taxon>Aquifoliales</taxon>
        <taxon>Aquifoliaceae</taxon>
        <taxon>Ilex</taxon>
    </lineage>
</organism>
<dbReference type="Pfam" id="PF03140">
    <property type="entry name" value="DUF247"/>
    <property type="match status" value="1"/>
</dbReference>
<sequence length="138" mass="16029">IRVQFINNLILQFCDPEASWQRMGKCLHVLDIHRKSLGHVTRSDIVLETYYRDSRMSRLAKQLYDAGVIIKRSDYSSNKFSFEGRILSLLFFTIDDNTESTFLNMIAFECCHVEAGSYMTTFASWNPKGSFIKLLRVT</sequence>
<gene>
    <name evidence="1" type="ORF">ILEXP_LOCUS29339</name>
</gene>
<proteinExistence type="predicted"/>
<evidence type="ECO:0000313" key="1">
    <source>
        <dbReference type="EMBL" id="CAK9160565.1"/>
    </source>
</evidence>
<keyword evidence="2" id="KW-1185">Reference proteome</keyword>
<evidence type="ECO:0000313" key="2">
    <source>
        <dbReference type="Proteomes" id="UP001642360"/>
    </source>
</evidence>
<dbReference type="InterPro" id="IPR004158">
    <property type="entry name" value="DUF247_pln"/>
</dbReference>
<reference evidence="1 2" key="1">
    <citation type="submission" date="2024-02" db="EMBL/GenBank/DDBJ databases">
        <authorList>
            <person name="Vignale AGUSTIN F."/>
            <person name="Sosa J E."/>
            <person name="Modenutti C."/>
        </authorList>
    </citation>
    <scope>NUCLEOTIDE SEQUENCE [LARGE SCALE GENOMIC DNA]</scope>
</reference>
<comment type="caution">
    <text evidence="1">The sequence shown here is derived from an EMBL/GenBank/DDBJ whole genome shotgun (WGS) entry which is preliminary data.</text>
</comment>
<dbReference type="Proteomes" id="UP001642360">
    <property type="component" value="Unassembled WGS sequence"/>
</dbReference>